<reference evidence="1 2" key="1">
    <citation type="submission" date="2020-08" db="EMBL/GenBank/DDBJ databases">
        <title>Genome public.</title>
        <authorList>
            <person name="Liu C."/>
            <person name="Sun Q."/>
        </authorList>
    </citation>
    <scope>NUCLEOTIDE SEQUENCE [LARGE SCALE GENOMIC DNA]</scope>
    <source>
        <strain evidence="1 2">M27</strain>
    </source>
</reference>
<evidence type="ECO:0000313" key="1">
    <source>
        <dbReference type="EMBL" id="MBC5603216.1"/>
    </source>
</evidence>
<name>A0ABR7C5X5_9BACE</name>
<gene>
    <name evidence="1" type="ORF">H8S67_00800</name>
</gene>
<proteinExistence type="predicted"/>
<organism evidence="1 2">
    <name type="scientific">Bacteroides difficilis</name>
    <dbReference type="NCBI Taxonomy" id="2763021"/>
    <lineage>
        <taxon>Bacteria</taxon>
        <taxon>Pseudomonadati</taxon>
        <taxon>Bacteroidota</taxon>
        <taxon>Bacteroidia</taxon>
        <taxon>Bacteroidales</taxon>
        <taxon>Bacteroidaceae</taxon>
        <taxon>Bacteroides</taxon>
    </lineage>
</organism>
<evidence type="ECO:0000313" key="2">
    <source>
        <dbReference type="Proteomes" id="UP000600600"/>
    </source>
</evidence>
<dbReference type="Gene3D" id="3.20.20.80">
    <property type="entry name" value="Glycosidases"/>
    <property type="match status" value="1"/>
</dbReference>
<sequence>MSIKVETYTRISVSKFFIIIACWAALFVTSAYAQKKAKKTMYNSYRGLVMAGYQGWFNTPGDGADLQWRHYTGKNGFKPGSCSIDFWPEVSEYTKLYPTDFEFEDGSKAQVFSSHDASTVDVHFRWMKEYGLDGVFMQRFVADIRHPKIKNHFDTVLQNAMISALKYERAISIMYDLSGIRKQDVELVLTDIDTLSRQYSLFKHTHNPSYLYHNGKPLVTVWGVGFNDGRHYGLDEIEYLVSQLKKRGFSIMLGVPAFWRELRNDAINDVRLHTLIKRCDIIMPWLVARFNESRYPYFKELIKQDIQWTNANKVDYAPLCFPGFSWGNMKDNNAYIPRNEGKFFKKQLDGAIESGAQMLYIAMFDEMDEGTAIFKCATRVPKPVPGSIFVPIETSTGSDYYLRLVGEARKQLQEKLK</sequence>
<dbReference type="EMBL" id="JACOOE010000001">
    <property type="protein sequence ID" value="MBC5603216.1"/>
    <property type="molecule type" value="Genomic_DNA"/>
</dbReference>
<dbReference type="Proteomes" id="UP000600600">
    <property type="component" value="Unassembled WGS sequence"/>
</dbReference>
<keyword evidence="2" id="KW-1185">Reference proteome</keyword>
<comment type="caution">
    <text evidence="1">The sequence shown here is derived from an EMBL/GenBank/DDBJ whole genome shotgun (WGS) entry which is preliminary data.</text>
</comment>
<accession>A0ABR7C5X5</accession>
<dbReference type="RefSeq" id="WP_122350449.1">
    <property type="nucleotide sequence ID" value="NZ_JACOOE010000001.1"/>
</dbReference>
<dbReference type="CDD" id="cd11576">
    <property type="entry name" value="GH99_GH71_like_2"/>
    <property type="match status" value="1"/>
</dbReference>
<protein>
    <submittedName>
        <fullName evidence="1">DUF5010 domain-containing protein</fullName>
    </submittedName>
</protein>